<dbReference type="RefSeq" id="WP_202856513.1">
    <property type="nucleotide sequence ID" value="NZ_JAEUGD010000042.1"/>
</dbReference>
<organism evidence="8 9">
    <name type="scientific">Fulvivirga marina</name>
    <dbReference type="NCBI Taxonomy" id="2494733"/>
    <lineage>
        <taxon>Bacteria</taxon>
        <taxon>Pseudomonadati</taxon>
        <taxon>Bacteroidota</taxon>
        <taxon>Cytophagia</taxon>
        <taxon>Cytophagales</taxon>
        <taxon>Fulvivirgaceae</taxon>
        <taxon>Fulvivirga</taxon>
    </lineage>
</organism>
<comment type="caution">
    <text evidence="8">The sequence shown here is derived from an EMBL/GenBank/DDBJ whole genome shotgun (WGS) entry which is preliminary data.</text>
</comment>
<keyword evidence="3 6" id="KW-0812">Transmembrane</keyword>
<feature type="domain" description="Cardiolipin synthase N-terminal" evidence="7">
    <location>
        <begin position="13"/>
        <end position="53"/>
    </location>
</feature>
<proteinExistence type="predicted"/>
<keyword evidence="9" id="KW-1185">Reference proteome</keyword>
<evidence type="ECO:0000256" key="2">
    <source>
        <dbReference type="ARBA" id="ARBA00022475"/>
    </source>
</evidence>
<reference evidence="8" key="1">
    <citation type="submission" date="2021-01" db="EMBL/GenBank/DDBJ databases">
        <title>Fulvivirga kasyanovii gen. nov., sp nov., a novel member of the phylum Bacteroidetes isolated from seawater in a mussel farm.</title>
        <authorList>
            <person name="Zhao L.-H."/>
            <person name="Wang Z.-J."/>
        </authorList>
    </citation>
    <scope>NUCLEOTIDE SEQUENCE</scope>
    <source>
        <strain evidence="8">29W222</strain>
    </source>
</reference>
<dbReference type="Proteomes" id="UP000614216">
    <property type="component" value="Unassembled WGS sequence"/>
</dbReference>
<dbReference type="InterPro" id="IPR027379">
    <property type="entry name" value="CLS_N"/>
</dbReference>
<dbReference type="AlphaFoldDB" id="A0A937FVN2"/>
<comment type="subcellular location">
    <subcellularLocation>
        <location evidence="1">Cell membrane</location>
        <topology evidence="1">Multi-pass membrane protein</topology>
    </subcellularLocation>
</comment>
<accession>A0A937FVN2</accession>
<name>A0A937FVN2_9BACT</name>
<dbReference type="EMBL" id="JAEUGD010000042">
    <property type="protein sequence ID" value="MBL6446980.1"/>
    <property type="molecule type" value="Genomic_DNA"/>
</dbReference>
<evidence type="ECO:0000313" key="8">
    <source>
        <dbReference type="EMBL" id="MBL6446980.1"/>
    </source>
</evidence>
<evidence type="ECO:0000256" key="5">
    <source>
        <dbReference type="ARBA" id="ARBA00023136"/>
    </source>
</evidence>
<evidence type="ECO:0000313" key="9">
    <source>
        <dbReference type="Proteomes" id="UP000614216"/>
    </source>
</evidence>
<dbReference type="GO" id="GO:0005886">
    <property type="term" value="C:plasma membrane"/>
    <property type="evidence" value="ECO:0007669"/>
    <property type="project" value="UniProtKB-SubCell"/>
</dbReference>
<keyword evidence="4 6" id="KW-1133">Transmembrane helix</keyword>
<keyword evidence="5 6" id="KW-0472">Membrane</keyword>
<evidence type="ECO:0000256" key="4">
    <source>
        <dbReference type="ARBA" id="ARBA00022989"/>
    </source>
</evidence>
<gene>
    <name evidence="8" type="ORF">JMN32_11710</name>
</gene>
<protein>
    <recommendedName>
        <fullName evidence="7">Cardiolipin synthase N-terminal domain-containing protein</fullName>
    </recommendedName>
</protein>
<sequence>MSGLIYLIGLVCAVWVIYDVWVVNKRLDETSKLLWTILAVFANILAAIIYYFIHKRRAY</sequence>
<evidence type="ECO:0000256" key="6">
    <source>
        <dbReference type="SAM" id="Phobius"/>
    </source>
</evidence>
<keyword evidence="2" id="KW-1003">Cell membrane</keyword>
<evidence type="ECO:0000256" key="3">
    <source>
        <dbReference type="ARBA" id="ARBA00022692"/>
    </source>
</evidence>
<feature type="transmembrane region" description="Helical" evidence="6">
    <location>
        <begin position="5"/>
        <end position="21"/>
    </location>
</feature>
<evidence type="ECO:0000256" key="1">
    <source>
        <dbReference type="ARBA" id="ARBA00004651"/>
    </source>
</evidence>
<feature type="transmembrane region" description="Helical" evidence="6">
    <location>
        <begin position="33"/>
        <end position="53"/>
    </location>
</feature>
<dbReference type="Pfam" id="PF13396">
    <property type="entry name" value="PLDc_N"/>
    <property type="match status" value="1"/>
</dbReference>
<evidence type="ECO:0000259" key="7">
    <source>
        <dbReference type="Pfam" id="PF13396"/>
    </source>
</evidence>